<dbReference type="PANTHER" id="PTHR34580">
    <property type="match status" value="1"/>
</dbReference>
<evidence type="ECO:0000259" key="2">
    <source>
        <dbReference type="Pfam" id="PF25583"/>
    </source>
</evidence>
<reference evidence="3 4" key="1">
    <citation type="submission" date="2018-03" db="EMBL/GenBank/DDBJ databases">
        <title>Draft genome of Deinococcus sp. OD32.</title>
        <authorList>
            <person name="Wang X.-P."/>
            <person name="Du Z.-J."/>
        </authorList>
    </citation>
    <scope>NUCLEOTIDE SEQUENCE [LARGE SCALE GENOMIC DNA]</scope>
    <source>
        <strain evidence="3 4">OD32</strain>
    </source>
</reference>
<organism evidence="3 4">
    <name type="scientific">Deinococcus arcticus</name>
    <dbReference type="NCBI Taxonomy" id="2136176"/>
    <lineage>
        <taxon>Bacteria</taxon>
        <taxon>Thermotogati</taxon>
        <taxon>Deinococcota</taxon>
        <taxon>Deinococci</taxon>
        <taxon>Deinococcales</taxon>
        <taxon>Deinococcaceae</taxon>
        <taxon>Deinococcus</taxon>
    </lineage>
</organism>
<feature type="domain" description="WCX" evidence="2">
    <location>
        <begin position="251"/>
        <end position="324"/>
    </location>
</feature>
<dbReference type="Pfam" id="PF25583">
    <property type="entry name" value="WCX"/>
    <property type="match status" value="1"/>
</dbReference>
<gene>
    <name evidence="3" type="ORF">C8263_13140</name>
</gene>
<dbReference type="InterPro" id="IPR051534">
    <property type="entry name" value="CBASS_pafABC_assoc_protein"/>
</dbReference>
<dbReference type="InterPro" id="IPR026881">
    <property type="entry name" value="WYL_dom"/>
</dbReference>
<protein>
    <submittedName>
        <fullName evidence="3">Uncharacterized protein</fullName>
    </submittedName>
</protein>
<sequence length="336" mass="35535">MVLNNMDVLRTPAGHSEAMSVPLPPQDALVLTEQLFRLCQLLRAGPMSLDALAAATGQSPEATQAQLTLVQRLEPALQMQATTPPLYLLPGAWTPAECLTLRRGLAVLAERGAEPGAPLRELAARLGAGLPAHVQAALPPLATPAQQPLHLGGVLPLVTQAWLEGRTLSFDYLRPGRAQSRRRVTVQPLLVHAHPVTLEPLLTGRETTGRRAQRTFRLGRMLGVRVLEQGPSAAPVAPPPAPQGTGICAQLRFVGRARLQVLEGRFAHLSEPLIHPDGSVEVTLNAPAGSCSVLPWLLSWGAGVQVLGPAPLREQWQAELRAALAGASRPSGAGAA</sequence>
<feature type="domain" description="WYL" evidence="1">
    <location>
        <begin position="154"/>
        <end position="226"/>
    </location>
</feature>
<evidence type="ECO:0000313" key="4">
    <source>
        <dbReference type="Proteomes" id="UP000240317"/>
    </source>
</evidence>
<dbReference type="EMBL" id="PYSV01000013">
    <property type="protein sequence ID" value="PTA67253.1"/>
    <property type="molecule type" value="Genomic_DNA"/>
</dbReference>
<evidence type="ECO:0000313" key="3">
    <source>
        <dbReference type="EMBL" id="PTA67253.1"/>
    </source>
</evidence>
<comment type="caution">
    <text evidence="3">The sequence shown here is derived from an EMBL/GenBank/DDBJ whole genome shotgun (WGS) entry which is preliminary data.</text>
</comment>
<accession>A0A2T3W662</accession>
<proteinExistence type="predicted"/>
<dbReference type="InterPro" id="IPR057727">
    <property type="entry name" value="WCX_dom"/>
</dbReference>
<evidence type="ECO:0000259" key="1">
    <source>
        <dbReference type="Pfam" id="PF13280"/>
    </source>
</evidence>
<dbReference type="AlphaFoldDB" id="A0A2T3W662"/>
<name>A0A2T3W662_9DEIO</name>
<keyword evidence="4" id="KW-1185">Reference proteome</keyword>
<dbReference type="PANTHER" id="PTHR34580:SF1">
    <property type="entry name" value="PROTEIN PAFC"/>
    <property type="match status" value="1"/>
</dbReference>
<dbReference type="Proteomes" id="UP000240317">
    <property type="component" value="Unassembled WGS sequence"/>
</dbReference>
<dbReference type="Pfam" id="PF13280">
    <property type="entry name" value="WYL"/>
    <property type="match status" value="1"/>
</dbReference>